<dbReference type="OrthoDB" id="9796817at2"/>
<dbReference type="Gene3D" id="3.40.190.10">
    <property type="entry name" value="Periplasmic binding protein-like II"/>
    <property type="match status" value="1"/>
</dbReference>
<dbReference type="InterPro" id="IPR039424">
    <property type="entry name" value="SBP_5"/>
</dbReference>
<feature type="signal peptide" evidence="4">
    <location>
        <begin position="1"/>
        <end position="27"/>
    </location>
</feature>
<dbReference type="Proteomes" id="UP000189004">
    <property type="component" value="Unassembled WGS sequence"/>
</dbReference>
<keyword evidence="7" id="KW-1185">Reference proteome</keyword>
<dbReference type="Gene3D" id="3.10.105.10">
    <property type="entry name" value="Dipeptide-binding Protein, Domain 3"/>
    <property type="match status" value="1"/>
</dbReference>
<dbReference type="STRING" id="501010.NOSIN_16545"/>
<dbReference type="InterPro" id="IPR000914">
    <property type="entry name" value="SBP_5_dom"/>
</dbReference>
<feature type="chain" id="PRO_5012753460" evidence="4">
    <location>
        <begin position="28"/>
        <end position="555"/>
    </location>
</feature>
<dbReference type="PIRSF" id="PIRSF002741">
    <property type="entry name" value="MppA"/>
    <property type="match status" value="1"/>
</dbReference>
<proteinExistence type="inferred from homology"/>
<sequence>MFAKSSRKPLALLAAAAALTLVATACAESTRDDGGSDASEPFVFASAGDIKTLDPFLTSDGETFRYSRQVFETLLEHESGGSEIVGGLAEEWEQSEDGTEWTFHLREGVLFHDGDELDAEAVCANFERWYNLSGGYQSSNNSYYWQSIFGGFAENESEDIPEPKFVSCEAPEELTAVITIDEYSSVFPGGFSLAAFGIMSPSTLEAVADAEISGEEGNYTLPEYTQKAGTVAGTGPFTVQEWDHDQAAVTLERFDDYWGDPAGFETMILRAIPDETARRQALEAGDIHGYDLVAPADVDPLTEADFQVPTRDVFNILYMAYQQEANEALADLEVRQALAHAVDRQRIVDTILPEGGEVATQFHPDTLDGWSPDVKTYEYDPELAKEMLADAGQEDLTLEFCYPTDVTRPYMPAPRDIFDVIASDLEAVGVTVEPVTYEWTEYIPKTNSGECPLYLLGWTGDYNDAYNFIGTWFSGYNSEFGFRDEDLFAAMEEASGNPNDEERVAAYQDLNEQIMDILPGLPISSSPPSIAFAPNVNPPNVSPLTQENFAEASWK</sequence>
<evidence type="ECO:0000256" key="2">
    <source>
        <dbReference type="ARBA" id="ARBA00022448"/>
    </source>
</evidence>
<organism evidence="6 7">
    <name type="scientific">Nocardiopsis sinuspersici</name>
    <dbReference type="NCBI Taxonomy" id="501010"/>
    <lineage>
        <taxon>Bacteria</taxon>
        <taxon>Bacillati</taxon>
        <taxon>Actinomycetota</taxon>
        <taxon>Actinomycetes</taxon>
        <taxon>Streptosporangiales</taxon>
        <taxon>Nocardiopsidaceae</taxon>
        <taxon>Nocardiopsis</taxon>
    </lineage>
</organism>
<evidence type="ECO:0000259" key="5">
    <source>
        <dbReference type="Pfam" id="PF00496"/>
    </source>
</evidence>
<dbReference type="PANTHER" id="PTHR30290:SF9">
    <property type="entry name" value="OLIGOPEPTIDE-BINDING PROTEIN APPA"/>
    <property type="match status" value="1"/>
</dbReference>
<keyword evidence="2" id="KW-0813">Transport</keyword>
<dbReference type="PANTHER" id="PTHR30290">
    <property type="entry name" value="PERIPLASMIC BINDING COMPONENT OF ABC TRANSPORTER"/>
    <property type="match status" value="1"/>
</dbReference>
<feature type="domain" description="Solute-binding protein family 5" evidence="5">
    <location>
        <begin position="83"/>
        <end position="478"/>
    </location>
</feature>
<comment type="similarity">
    <text evidence="1">Belongs to the bacterial solute-binding protein 5 family.</text>
</comment>
<dbReference type="CDD" id="cd08493">
    <property type="entry name" value="PBP2_DppA_like"/>
    <property type="match status" value="1"/>
</dbReference>
<dbReference type="RefSeq" id="WP_077691648.1">
    <property type="nucleotide sequence ID" value="NZ_MCOK01000001.1"/>
</dbReference>
<evidence type="ECO:0000313" key="6">
    <source>
        <dbReference type="EMBL" id="OOC55222.1"/>
    </source>
</evidence>
<dbReference type="AlphaFoldDB" id="A0A1V3C3J8"/>
<evidence type="ECO:0000256" key="1">
    <source>
        <dbReference type="ARBA" id="ARBA00005695"/>
    </source>
</evidence>
<dbReference type="GO" id="GO:0042597">
    <property type="term" value="C:periplasmic space"/>
    <property type="evidence" value="ECO:0007669"/>
    <property type="project" value="UniProtKB-ARBA"/>
</dbReference>
<dbReference type="SUPFAM" id="SSF53850">
    <property type="entry name" value="Periplasmic binding protein-like II"/>
    <property type="match status" value="1"/>
</dbReference>
<dbReference type="GO" id="GO:0043190">
    <property type="term" value="C:ATP-binding cassette (ABC) transporter complex"/>
    <property type="evidence" value="ECO:0007669"/>
    <property type="project" value="InterPro"/>
</dbReference>
<dbReference type="InterPro" id="IPR030678">
    <property type="entry name" value="Peptide/Ni-bd"/>
</dbReference>
<dbReference type="PROSITE" id="PS51257">
    <property type="entry name" value="PROKAR_LIPOPROTEIN"/>
    <property type="match status" value="1"/>
</dbReference>
<accession>A0A1V3C3J8</accession>
<dbReference type="Pfam" id="PF00496">
    <property type="entry name" value="SBP_bac_5"/>
    <property type="match status" value="1"/>
</dbReference>
<name>A0A1V3C3J8_9ACTN</name>
<gene>
    <name evidence="6" type="ORF">NOSIN_16545</name>
</gene>
<evidence type="ECO:0000313" key="7">
    <source>
        <dbReference type="Proteomes" id="UP000189004"/>
    </source>
</evidence>
<reference evidence="7" key="1">
    <citation type="submission" date="2016-08" db="EMBL/GenBank/DDBJ databases">
        <authorList>
            <person name="Tokovenko B."/>
            <person name="Kalinowski J."/>
        </authorList>
    </citation>
    <scope>NUCLEOTIDE SEQUENCE [LARGE SCALE GENOMIC DNA]</scope>
    <source>
        <strain evidence="7">UTMC102</strain>
    </source>
</reference>
<keyword evidence="3 4" id="KW-0732">Signal</keyword>
<dbReference type="Gene3D" id="3.90.76.10">
    <property type="entry name" value="Dipeptide-binding Protein, Domain 1"/>
    <property type="match status" value="1"/>
</dbReference>
<dbReference type="GO" id="GO:0015833">
    <property type="term" value="P:peptide transport"/>
    <property type="evidence" value="ECO:0007669"/>
    <property type="project" value="TreeGrafter"/>
</dbReference>
<dbReference type="GO" id="GO:1904680">
    <property type="term" value="F:peptide transmembrane transporter activity"/>
    <property type="evidence" value="ECO:0007669"/>
    <property type="project" value="TreeGrafter"/>
</dbReference>
<dbReference type="EMBL" id="MCOK01000001">
    <property type="protein sequence ID" value="OOC55222.1"/>
    <property type="molecule type" value="Genomic_DNA"/>
</dbReference>
<comment type="caution">
    <text evidence="6">The sequence shown here is derived from an EMBL/GenBank/DDBJ whole genome shotgun (WGS) entry which is preliminary data.</text>
</comment>
<evidence type="ECO:0000256" key="3">
    <source>
        <dbReference type="ARBA" id="ARBA00022729"/>
    </source>
</evidence>
<evidence type="ECO:0000256" key="4">
    <source>
        <dbReference type="SAM" id="SignalP"/>
    </source>
</evidence>
<protein>
    <submittedName>
        <fullName evidence="6">Peptide ABC transporter substrate-binding protein</fullName>
    </submittedName>
</protein>